<sequence>MPRQDGTAENAKAVSIYEAFRRHPTKRVLVEPLLWRRLHLEILSCTFGICYPAPQTMMVLPTTEARRLQRMERFFLGPENGSAEAKEGHLRWVLCLEP</sequence>
<dbReference type="Proteomes" id="UP000037136">
    <property type="component" value="Unassembled WGS sequence"/>
</dbReference>
<protein>
    <submittedName>
        <fullName evidence="1">Uncharacterized protein</fullName>
    </submittedName>
</protein>
<reference evidence="1 2" key="1">
    <citation type="journal article" date="2015" name="BMC Genomics">
        <title>Gene expression during zombie ant biting behavior reflects the complexity underlying fungal parasitic behavioral manipulation.</title>
        <authorList>
            <person name="de Bekker C."/>
            <person name="Ohm R.A."/>
            <person name="Loreto R.G."/>
            <person name="Sebastian A."/>
            <person name="Albert I."/>
            <person name="Merrow M."/>
            <person name="Brachmann A."/>
            <person name="Hughes D.P."/>
        </authorList>
    </citation>
    <scope>NUCLEOTIDE SEQUENCE [LARGE SCALE GENOMIC DNA]</scope>
    <source>
        <strain evidence="1 2">SC16a</strain>
    </source>
</reference>
<gene>
    <name evidence="1" type="ORF">XA68_17653</name>
</gene>
<accession>A0A2A9P2W3</accession>
<evidence type="ECO:0000313" key="1">
    <source>
        <dbReference type="EMBL" id="PFH55769.1"/>
    </source>
</evidence>
<dbReference type="OrthoDB" id="4924398at2759"/>
<reference evidence="1 2" key="2">
    <citation type="journal article" date="2017" name="Sci. Rep.">
        <title>Ant-infecting Ophiocordyceps genomes reveal a high diversity of potential behavioral manipulation genes and a possible major role for enterotoxins.</title>
        <authorList>
            <person name="de Bekker C."/>
            <person name="Ohm R.A."/>
            <person name="Evans H.C."/>
            <person name="Brachmann A."/>
            <person name="Hughes D.P."/>
        </authorList>
    </citation>
    <scope>NUCLEOTIDE SEQUENCE [LARGE SCALE GENOMIC DNA]</scope>
    <source>
        <strain evidence="1 2">SC16a</strain>
    </source>
</reference>
<organism evidence="1 2">
    <name type="scientific">Ophiocordyceps unilateralis</name>
    <name type="common">Zombie-ant fungus</name>
    <name type="synonym">Torrubia unilateralis</name>
    <dbReference type="NCBI Taxonomy" id="268505"/>
    <lineage>
        <taxon>Eukaryota</taxon>
        <taxon>Fungi</taxon>
        <taxon>Dikarya</taxon>
        <taxon>Ascomycota</taxon>
        <taxon>Pezizomycotina</taxon>
        <taxon>Sordariomycetes</taxon>
        <taxon>Hypocreomycetidae</taxon>
        <taxon>Hypocreales</taxon>
        <taxon>Ophiocordycipitaceae</taxon>
        <taxon>Ophiocordyceps</taxon>
    </lineage>
</organism>
<proteinExistence type="predicted"/>
<evidence type="ECO:0000313" key="2">
    <source>
        <dbReference type="Proteomes" id="UP000037136"/>
    </source>
</evidence>
<keyword evidence="2" id="KW-1185">Reference proteome</keyword>
<dbReference type="AlphaFoldDB" id="A0A2A9P2W3"/>
<name>A0A2A9P2W3_OPHUN</name>
<comment type="caution">
    <text evidence="1">The sequence shown here is derived from an EMBL/GenBank/DDBJ whole genome shotgun (WGS) entry which is preliminary data.</text>
</comment>
<dbReference type="EMBL" id="LAZP02000775">
    <property type="protein sequence ID" value="PFH55769.1"/>
    <property type="molecule type" value="Genomic_DNA"/>
</dbReference>